<name>S4W4J9_9BACT</name>
<dbReference type="InterPro" id="IPR017896">
    <property type="entry name" value="4Fe4S_Fe-S-bd"/>
</dbReference>
<proteinExistence type="predicted"/>
<feature type="domain" description="4Fe-4S ferredoxin-type" evidence="1">
    <location>
        <begin position="3"/>
        <end position="33"/>
    </location>
</feature>
<accession>S4W4J9</accession>
<dbReference type="EMBL" id="KF170422">
    <property type="protein sequence ID" value="AGO88017.1"/>
    <property type="molecule type" value="Genomic_DNA"/>
</dbReference>
<protein>
    <recommendedName>
        <fullName evidence="1">4Fe-4S ferredoxin-type domain-containing protein</fullName>
    </recommendedName>
</protein>
<dbReference type="SUPFAM" id="SSF54862">
    <property type="entry name" value="4Fe-4S ferredoxins"/>
    <property type="match status" value="1"/>
</dbReference>
<sequence>MNLGFLIDNRKCIGCHACTVACKSEHEVPIGVNRNLGKVIVEKGSFPDHSAPLFCFALQPL</sequence>
<dbReference type="PROSITE" id="PS51379">
    <property type="entry name" value="4FE4S_FER_2"/>
    <property type="match status" value="1"/>
</dbReference>
<evidence type="ECO:0000259" key="1">
    <source>
        <dbReference type="PROSITE" id="PS51379"/>
    </source>
</evidence>
<reference evidence="2" key="1">
    <citation type="journal article" date="2014" name="ISME J.">
        <title>Genomic properties of Marine Group A bacteria indicate a role in the marine sulfur cycle.</title>
        <authorList>
            <person name="Wright J.J."/>
            <person name="Mewis K."/>
            <person name="Hanson N.W."/>
            <person name="Konwar K.M."/>
            <person name="Maas K.R."/>
            <person name="Hallam S.J."/>
        </authorList>
    </citation>
    <scope>NUCLEOTIDE SEQUENCE</scope>
</reference>
<organism evidence="2">
    <name type="scientific">uncultured bacterium 122006-I05</name>
    <dbReference type="NCBI Taxonomy" id="1343837"/>
    <lineage>
        <taxon>Bacteria</taxon>
        <taxon>environmental samples</taxon>
    </lineage>
</organism>
<dbReference type="Gene3D" id="3.30.70.20">
    <property type="match status" value="1"/>
</dbReference>
<dbReference type="AlphaFoldDB" id="S4W4J9"/>
<dbReference type="Pfam" id="PF12797">
    <property type="entry name" value="Fer4_2"/>
    <property type="match status" value="1"/>
</dbReference>
<evidence type="ECO:0000313" key="2">
    <source>
        <dbReference type="EMBL" id="AGO88017.1"/>
    </source>
</evidence>